<protein>
    <submittedName>
        <fullName evidence="2">Uncharacterized protein</fullName>
    </submittedName>
</protein>
<keyword evidence="1" id="KW-0812">Transmembrane</keyword>
<dbReference type="Proteomes" id="UP000294028">
    <property type="component" value="Unassembled WGS sequence"/>
</dbReference>
<sequence length="65" mass="7530">MVWSLPETRAERMLQLIAGVLVVVAVADFLELIDLFSYWTYVFFISTVSIIYDIIGTRKMLREGE</sequence>
<dbReference type="EMBL" id="RZHH01000002">
    <property type="protein sequence ID" value="RYJ14298.1"/>
    <property type="molecule type" value="Genomic_DNA"/>
</dbReference>
<name>A0A482TGC1_9EURY</name>
<feature type="transmembrane region" description="Helical" evidence="1">
    <location>
        <begin position="12"/>
        <end position="30"/>
    </location>
</feature>
<organism evidence="2 3">
    <name type="scientific">Halogeometricum borinquense</name>
    <dbReference type="NCBI Taxonomy" id="60847"/>
    <lineage>
        <taxon>Archaea</taxon>
        <taxon>Methanobacteriati</taxon>
        <taxon>Methanobacteriota</taxon>
        <taxon>Stenosarchaea group</taxon>
        <taxon>Halobacteria</taxon>
        <taxon>Halobacteriales</taxon>
        <taxon>Haloferacaceae</taxon>
        <taxon>Halogeometricum</taxon>
    </lineage>
</organism>
<proteinExistence type="predicted"/>
<keyword evidence="1" id="KW-0472">Membrane</keyword>
<dbReference type="AlphaFoldDB" id="A0A482TGC1"/>
<feature type="transmembrane region" description="Helical" evidence="1">
    <location>
        <begin position="36"/>
        <end position="55"/>
    </location>
</feature>
<evidence type="ECO:0000256" key="1">
    <source>
        <dbReference type="SAM" id="Phobius"/>
    </source>
</evidence>
<evidence type="ECO:0000313" key="2">
    <source>
        <dbReference type="EMBL" id="RYJ14298.1"/>
    </source>
</evidence>
<evidence type="ECO:0000313" key="3">
    <source>
        <dbReference type="Proteomes" id="UP000294028"/>
    </source>
</evidence>
<reference evidence="2 3" key="1">
    <citation type="submission" date="2018-12" db="EMBL/GenBank/DDBJ databases">
        <title>Genome analysis provides insights into bioremediation potentialities of Halogeometricum borinquense strain N11.</title>
        <authorList>
            <person name="Najjari A."/>
            <person name="Youssef N."/>
            <person name="Fhoula I."/>
            <person name="Ben Dhia O."/>
            <person name="Mahjoubi M."/>
            <person name="Ouzari H.I."/>
            <person name="Cherif A."/>
        </authorList>
    </citation>
    <scope>NUCLEOTIDE SEQUENCE [LARGE SCALE GENOMIC DNA]</scope>
    <source>
        <strain evidence="2 3">N11</strain>
    </source>
</reference>
<keyword evidence="1" id="KW-1133">Transmembrane helix</keyword>
<gene>
    <name evidence="2" type="ORF">ELS19_10230</name>
</gene>
<accession>A0A482TGC1</accession>
<comment type="caution">
    <text evidence="2">The sequence shown here is derived from an EMBL/GenBank/DDBJ whole genome shotgun (WGS) entry which is preliminary data.</text>
</comment>